<feature type="transmembrane region" description="Helical" evidence="6">
    <location>
        <begin position="221"/>
        <end position="243"/>
    </location>
</feature>
<feature type="region of interest" description="Disordered" evidence="5">
    <location>
        <begin position="430"/>
        <end position="509"/>
    </location>
</feature>
<name>A0A7J6NFZ7_PEROL</name>
<evidence type="ECO:0000313" key="8">
    <source>
        <dbReference type="Proteomes" id="UP000541610"/>
    </source>
</evidence>
<dbReference type="Pfam" id="PF03619">
    <property type="entry name" value="Solute_trans_a"/>
    <property type="match status" value="1"/>
</dbReference>
<feature type="transmembrane region" description="Helical" evidence="6">
    <location>
        <begin position="143"/>
        <end position="165"/>
    </location>
</feature>
<organism evidence="7 8">
    <name type="scientific">Perkinsus olseni</name>
    <name type="common">Perkinsus atlanticus</name>
    <dbReference type="NCBI Taxonomy" id="32597"/>
    <lineage>
        <taxon>Eukaryota</taxon>
        <taxon>Sar</taxon>
        <taxon>Alveolata</taxon>
        <taxon>Perkinsozoa</taxon>
        <taxon>Perkinsea</taxon>
        <taxon>Perkinsida</taxon>
        <taxon>Perkinsidae</taxon>
        <taxon>Perkinsus</taxon>
    </lineage>
</organism>
<feature type="transmembrane region" description="Helical" evidence="6">
    <location>
        <begin position="177"/>
        <end position="200"/>
    </location>
</feature>
<evidence type="ECO:0000256" key="6">
    <source>
        <dbReference type="SAM" id="Phobius"/>
    </source>
</evidence>
<sequence>MDLSQYHNYDDDVITLDALDLSSTNTSIRDTSSSAAAARSPSLLLSNHHHNNNYNYMNTTPNRDHRDLLLSSYIQGGSSSSTLYSSNTRGARTIEVYDDRRRDDYGMGWYGDIDDNNNMTIGDSTSLWHPRSPKDFLISCKTFVLQFLLVKPLTTILAFILHNIGLYEEGDFSPLNGYLYICICVNISISLSLYWLVMFYMATKRALEAYNPVPKFLCIKAVLFASFWQSVILNILVELGLLADIPSLRYNTVDVKTSLQNTLICIEMLIASIAHSIAFPAQPYQTTTTTTYHQQQQHDLSPSCVCHHHLHTITSNSTGGRPAGGVMMLNEQQQQQGEEERMLSTSISPSSSSVCVGHHHHHDDDCVINGEGITTSGPLLLRTALRHSVQDVVSDISQVSFIPRPAPTPGGGGSSMMITRVTTQLKQLKRPTALLLPHTHLRKNRTRTPRPRRDEEDDGRTEGVRDDNAAAISDGIIQDDDAHDNGSQQQSLNKDSDNNNNNDDEEDED</sequence>
<keyword evidence="4 6" id="KW-0472">Membrane</keyword>
<proteinExistence type="predicted"/>
<evidence type="ECO:0000256" key="4">
    <source>
        <dbReference type="ARBA" id="ARBA00023136"/>
    </source>
</evidence>
<dbReference type="Proteomes" id="UP000541610">
    <property type="component" value="Unassembled WGS sequence"/>
</dbReference>
<evidence type="ECO:0000256" key="1">
    <source>
        <dbReference type="ARBA" id="ARBA00004141"/>
    </source>
</evidence>
<comment type="subcellular location">
    <subcellularLocation>
        <location evidence="1">Membrane</location>
        <topology evidence="1">Multi-pass membrane protein</topology>
    </subcellularLocation>
</comment>
<dbReference type="EMBL" id="JABANP010000415">
    <property type="protein sequence ID" value="KAF4682664.1"/>
    <property type="molecule type" value="Genomic_DNA"/>
</dbReference>
<protein>
    <recommendedName>
        <fullName evidence="9">Transmembrane protein 184C</fullName>
    </recommendedName>
</protein>
<dbReference type="GO" id="GO:0016020">
    <property type="term" value="C:membrane"/>
    <property type="evidence" value="ECO:0007669"/>
    <property type="project" value="UniProtKB-SubCell"/>
</dbReference>
<evidence type="ECO:0000256" key="2">
    <source>
        <dbReference type="ARBA" id="ARBA00022692"/>
    </source>
</evidence>
<gene>
    <name evidence="7" type="ORF">FOZ60_010255</name>
</gene>
<keyword evidence="3 6" id="KW-1133">Transmembrane helix</keyword>
<comment type="caution">
    <text evidence="7">The sequence shown here is derived from an EMBL/GenBank/DDBJ whole genome shotgun (WGS) entry which is preliminary data.</text>
</comment>
<dbReference type="SMART" id="SM01417">
    <property type="entry name" value="Solute_trans_a"/>
    <property type="match status" value="1"/>
</dbReference>
<feature type="compositionally biased region" description="Basic residues" evidence="5">
    <location>
        <begin position="439"/>
        <end position="450"/>
    </location>
</feature>
<dbReference type="InterPro" id="IPR005178">
    <property type="entry name" value="Ostalpha/TMEM184C"/>
</dbReference>
<dbReference type="AlphaFoldDB" id="A0A7J6NFZ7"/>
<evidence type="ECO:0000256" key="3">
    <source>
        <dbReference type="ARBA" id="ARBA00022989"/>
    </source>
</evidence>
<evidence type="ECO:0000313" key="7">
    <source>
        <dbReference type="EMBL" id="KAF4682664.1"/>
    </source>
</evidence>
<reference evidence="7 8" key="1">
    <citation type="submission" date="2020-04" db="EMBL/GenBank/DDBJ databases">
        <title>Perkinsus olseni comparative genomics.</title>
        <authorList>
            <person name="Bogema D.R."/>
        </authorList>
    </citation>
    <scope>NUCLEOTIDE SEQUENCE [LARGE SCALE GENOMIC DNA]</scope>
    <source>
        <strain evidence="7">00978-12</strain>
    </source>
</reference>
<keyword evidence="2 6" id="KW-0812">Transmembrane</keyword>
<evidence type="ECO:0000256" key="5">
    <source>
        <dbReference type="SAM" id="MobiDB-lite"/>
    </source>
</evidence>
<evidence type="ECO:0008006" key="9">
    <source>
        <dbReference type="Google" id="ProtNLM"/>
    </source>
</evidence>
<dbReference type="PANTHER" id="PTHR23423">
    <property type="entry name" value="ORGANIC SOLUTE TRANSPORTER-RELATED"/>
    <property type="match status" value="1"/>
</dbReference>
<dbReference type="OrthoDB" id="5348404at2759"/>
<accession>A0A7J6NFZ7</accession>